<sequence length="112" mass="11553">MSKARMLAGGLVEPGAGVPGAVIAYVAVSGGTQGSRLFRVEGPSSMPGVEELPSATTIDLGRFDRDAQELLAPALTAIEERGGRGAITRPSPAWVCSVVRAYLRSAEGLEVD</sequence>
<organism evidence="1 2">
    <name type="scientific">Chondromyces apiculatus DSM 436</name>
    <dbReference type="NCBI Taxonomy" id="1192034"/>
    <lineage>
        <taxon>Bacteria</taxon>
        <taxon>Pseudomonadati</taxon>
        <taxon>Myxococcota</taxon>
        <taxon>Polyangia</taxon>
        <taxon>Polyangiales</taxon>
        <taxon>Polyangiaceae</taxon>
        <taxon>Chondromyces</taxon>
    </lineage>
</organism>
<evidence type="ECO:0000313" key="2">
    <source>
        <dbReference type="Proteomes" id="UP000019678"/>
    </source>
</evidence>
<gene>
    <name evidence="1" type="ORF">CAP_4697</name>
</gene>
<keyword evidence="2" id="KW-1185">Reference proteome</keyword>
<protein>
    <submittedName>
        <fullName evidence="1">Uncharacterized protein</fullName>
    </submittedName>
</protein>
<dbReference type="Proteomes" id="UP000019678">
    <property type="component" value="Unassembled WGS sequence"/>
</dbReference>
<dbReference type="EMBL" id="ASRX01000037">
    <property type="protein sequence ID" value="EYF04220.1"/>
    <property type="molecule type" value="Genomic_DNA"/>
</dbReference>
<dbReference type="RefSeq" id="WP_044244550.1">
    <property type="nucleotide sequence ID" value="NZ_ASRX01000037.1"/>
</dbReference>
<comment type="caution">
    <text evidence="1">The sequence shown here is derived from an EMBL/GenBank/DDBJ whole genome shotgun (WGS) entry which is preliminary data.</text>
</comment>
<evidence type="ECO:0000313" key="1">
    <source>
        <dbReference type="EMBL" id="EYF04220.1"/>
    </source>
</evidence>
<name>A0A017T600_9BACT</name>
<reference evidence="1 2" key="1">
    <citation type="submission" date="2013-05" db="EMBL/GenBank/DDBJ databases">
        <title>Genome assembly of Chondromyces apiculatus DSM 436.</title>
        <authorList>
            <person name="Sharma G."/>
            <person name="Khatri I."/>
            <person name="Kaur C."/>
            <person name="Mayilraj S."/>
            <person name="Subramanian S."/>
        </authorList>
    </citation>
    <scope>NUCLEOTIDE SEQUENCE [LARGE SCALE GENOMIC DNA]</scope>
    <source>
        <strain evidence="1 2">DSM 436</strain>
    </source>
</reference>
<accession>A0A017T600</accession>
<proteinExistence type="predicted"/>
<dbReference type="AlphaFoldDB" id="A0A017T600"/>